<organism evidence="1 2">
    <name type="scientific">Sphaerimonospora cavernae</name>
    <dbReference type="NCBI Taxonomy" id="1740611"/>
    <lineage>
        <taxon>Bacteria</taxon>
        <taxon>Bacillati</taxon>
        <taxon>Actinomycetota</taxon>
        <taxon>Actinomycetes</taxon>
        <taxon>Streptosporangiales</taxon>
        <taxon>Streptosporangiaceae</taxon>
        <taxon>Sphaerimonospora</taxon>
    </lineage>
</organism>
<name>A0ABV6UDY1_9ACTN</name>
<dbReference type="RefSeq" id="WP_394304368.1">
    <property type="nucleotide sequence ID" value="NZ_JBHMQT010000073.1"/>
</dbReference>
<dbReference type="Pfam" id="PF13707">
    <property type="entry name" value="RloB"/>
    <property type="match status" value="1"/>
</dbReference>
<evidence type="ECO:0000313" key="1">
    <source>
        <dbReference type="EMBL" id="MFC0866383.1"/>
    </source>
</evidence>
<proteinExistence type="predicted"/>
<keyword evidence="2" id="KW-1185">Reference proteome</keyword>
<gene>
    <name evidence="1" type="ORF">ACFHYQ_29230</name>
</gene>
<dbReference type="Proteomes" id="UP001589870">
    <property type="component" value="Unassembled WGS sequence"/>
</dbReference>
<dbReference type="InterPro" id="IPR025591">
    <property type="entry name" value="RloB"/>
</dbReference>
<accession>A0ABV6UDY1</accession>
<protein>
    <submittedName>
        <fullName evidence="1">RloB domain-containing protein</fullName>
    </submittedName>
</protein>
<reference evidence="1 2" key="1">
    <citation type="submission" date="2024-09" db="EMBL/GenBank/DDBJ databases">
        <authorList>
            <person name="Sun Q."/>
            <person name="Mori K."/>
        </authorList>
    </citation>
    <scope>NUCLEOTIDE SEQUENCE [LARGE SCALE GENOMIC DNA]</scope>
    <source>
        <strain evidence="1 2">TBRC 1851</strain>
    </source>
</reference>
<sequence>MFYAVAEGRVTEYNYLTMLQNEFSQRCSFRIDMPGLGSRGDDMTPTRVAEFALAVAEEDARRPERERYAEIWAIFDRDERKQSADTRGAFM</sequence>
<comment type="caution">
    <text evidence="1">The sequence shown here is derived from an EMBL/GenBank/DDBJ whole genome shotgun (WGS) entry which is preliminary data.</text>
</comment>
<dbReference type="EMBL" id="JBHMQT010000073">
    <property type="protein sequence ID" value="MFC0866383.1"/>
    <property type="molecule type" value="Genomic_DNA"/>
</dbReference>
<evidence type="ECO:0000313" key="2">
    <source>
        <dbReference type="Proteomes" id="UP001589870"/>
    </source>
</evidence>